<keyword evidence="3" id="KW-1185">Reference proteome</keyword>
<reference evidence="1 3" key="1">
    <citation type="submission" date="2019-07" db="EMBL/GenBank/DDBJ databases">
        <authorList>
            <person name="Dittberner H."/>
        </authorList>
    </citation>
    <scope>NUCLEOTIDE SEQUENCE [LARGE SCALE GENOMIC DNA]</scope>
</reference>
<dbReference type="EMBL" id="CABITT030000007">
    <property type="protein sequence ID" value="VVB10861.1"/>
    <property type="molecule type" value="Genomic_DNA"/>
</dbReference>
<dbReference type="PANTHER" id="PTHR43572">
    <property type="entry name" value="CHAPERONE PROTEIN CLPD, CHLOROPLASTIC"/>
    <property type="match status" value="1"/>
</dbReference>
<dbReference type="AlphaFoldDB" id="A0A565CBE0"/>
<dbReference type="EMBL" id="CABITT030000007">
    <property type="protein sequence ID" value="VVB11114.1"/>
    <property type="molecule type" value="Genomic_DNA"/>
</dbReference>
<dbReference type="Proteomes" id="UP000489600">
    <property type="component" value="Unassembled WGS sequence"/>
</dbReference>
<evidence type="ECO:0000313" key="3">
    <source>
        <dbReference type="Proteomes" id="UP000489600"/>
    </source>
</evidence>
<accession>A0A565CBE0</accession>
<organism evidence="1 3">
    <name type="scientific">Arabis nemorensis</name>
    <dbReference type="NCBI Taxonomy" id="586526"/>
    <lineage>
        <taxon>Eukaryota</taxon>
        <taxon>Viridiplantae</taxon>
        <taxon>Streptophyta</taxon>
        <taxon>Embryophyta</taxon>
        <taxon>Tracheophyta</taxon>
        <taxon>Spermatophyta</taxon>
        <taxon>Magnoliopsida</taxon>
        <taxon>eudicotyledons</taxon>
        <taxon>Gunneridae</taxon>
        <taxon>Pentapetalae</taxon>
        <taxon>rosids</taxon>
        <taxon>malvids</taxon>
        <taxon>Brassicales</taxon>
        <taxon>Brassicaceae</taxon>
        <taxon>Arabideae</taxon>
        <taxon>Arabis</taxon>
    </lineage>
</organism>
<dbReference type="OrthoDB" id="1133100at2759"/>
<dbReference type="InterPro" id="IPR027417">
    <property type="entry name" value="P-loop_NTPase"/>
</dbReference>
<protein>
    <submittedName>
        <fullName evidence="1">Uncharacterized protein</fullName>
    </submittedName>
</protein>
<gene>
    <name evidence="1" type="ORF">ANE_LOCUS21305</name>
    <name evidence="2" type="ORF">ANE_LOCUS21558</name>
</gene>
<dbReference type="PANTHER" id="PTHR43572:SF29">
    <property type="entry name" value="PROTEIN SMAX1-LIKE 4"/>
    <property type="match status" value="1"/>
</dbReference>
<evidence type="ECO:0000313" key="1">
    <source>
        <dbReference type="EMBL" id="VVB10861.1"/>
    </source>
</evidence>
<name>A0A565CBE0_9BRAS</name>
<evidence type="ECO:0000313" key="2">
    <source>
        <dbReference type="EMBL" id="VVB11114.1"/>
    </source>
</evidence>
<proteinExistence type="predicted"/>
<dbReference type="Gene3D" id="3.40.50.300">
    <property type="entry name" value="P-loop containing nucleotide triphosphate hydrolases"/>
    <property type="match status" value="1"/>
</dbReference>
<dbReference type="InterPro" id="IPR051650">
    <property type="entry name" value="SL_signaling_regulator"/>
</dbReference>
<sequence>MSELSKKLHENISWQREVLPSIVEAMEESVKRIDIWMLVSGNDVTAKRRMALTVTSSLFGSVDNMLKISLRTPKTSEACEELENALRKKLLF</sequence>